<feature type="DNA-binding region" description="Homeobox" evidence="5">
    <location>
        <begin position="154"/>
        <end position="213"/>
    </location>
</feature>
<accession>A0A9N9WNB9</accession>
<dbReference type="CDD" id="cd00086">
    <property type="entry name" value="homeodomain"/>
    <property type="match status" value="1"/>
</dbReference>
<dbReference type="Proteomes" id="UP001153620">
    <property type="component" value="Chromosome 1"/>
</dbReference>
<dbReference type="GO" id="GO:0030154">
    <property type="term" value="P:cell differentiation"/>
    <property type="evidence" value="ECO:0007669"/>
    <property type="project" value="TreeGrafter"/>
</dbReference>
<evidence type="ECO:0000256" key="7">
    <source>
        <dbReference type="SAM" id="MobiDB-lite"/>
    </source>
</evidence>
<keyword evidence="10" id="KW-1185">Reference proteome</keyword>
<dbReference type="Pfam" id="PF00046">
    <property type="entry name" value="Homeodomain"/>
    <property type="match status" value="1"/>
</dbReference>
<gene>
    <name evidence="9" type="ORF">CHIRRI_LOCUS811</name>
</gene>
<dbReference type="PANTHER" id="PTHR24324">
    <property type="entry name" value="HOMEOBOX PROTEIN HHEX"/>
    <property type="match status" value="1"/>
</dbReference>
<dbReference type="InterPro" id="IPR001356">
    <property type="entry name" value="HD"/>
</dbReference>
<feature type="region of interest" description="Disordered" evidence="7">
    <location>
        <begin position="66"/>
        <end position="91"/>
    </location>
</feature>
<dbReference type="InterPro" id="IPR017970">
    <property type="entry name" value="Homeobox_CS"/>
</dbReference>
<dbReference type="InterPro" id="IPR020479">
    <property type="entry name" value="HD_metazoa"/>
</dbReference>
<dbReference type="PROSITE" id="PS00027">
    <property type="entry name" value="HOMEOBOX_1"/>
    <property type="match status" value="1"/>
</dbReference>
<protein>
    <recommendedName>
        <fullName evidence="8">Homeobox domain-containing protein</fullName>
    </recommendedName>
</protein>
<evidence type="ECO:0000256" key="5">
    <source>
        <dbReference type="PROSITE-ProRule" id="PRU00108"/>
    </source>
</evidence>
<evidence type="ECO:0000313" key="9">
    <source>
        <dbReference type="EMBL" id="CAG9797824.1"/>
    </source>
</evidence>
<evidence type="ECO:0000256" key="3">
    <source>
        <dbReference type="ARBA" id="ARBA00023155"/>
    </source>
</evidence>
<keyword evidence="4 5" id="KW-0539">Nucleus</keyword>
<evidence type="ECO:0000259" key="8">
    <source>
        <dbReference type="PROSITE" id="PS50071"/>
    </source>
</evidence>
<evidence type="ECO:0000256" key="2">
    <source>
        <dbReference type="ARBA" id="ARBA00023125"/>
    </source>
</evidence>
<evidence type="ECO:0000256" key="6">
    <source>
        <dbReference type="RuleBase" id="RU000682"/>
    </source>
</evidence>
<dbReference type="PANTHER" id="PTHR24324:SF5">
    <property type="entry name" value="HEMATOPOIETICALLY-EXPRESSED HOMEOBOX PROTEIN HHEX"/>
    <property type="match status" value="1"/>
</dbReference>
<dbReference type="Gene3D" id="1.10.10.60">
    <property type="entry name" value="Homeodomain-like"/>
    <property type="match status" value="1"/>
</dbReference>
<evidence type="ECO:0000313" key="10">
    <source>
        <dbReference type="Proteomes" id="UP001153620"/>
    </source>
</evidence>
<dbReference type="SMART" id="SM00389">
    <property type="entry name" value="HOX"/>
    <property type="match status" value="1"/>
</dbReference>
<dbReference type="PROSITE" id="PS50071">
    <property type="entry name" value="HOMEOBOX_2"/>
    <property type="match status" value="1"/>
</dbReference>
<keyword evidence="3 5" id="KW-0371">Homeobox</keyword>
<reference evidence="9" key="2">
    <citation type="submission" date="2022-10" db="EMBL/GenBank/DDBJ databases">
        <authorList>
            <consortium name="ENA_rothamsted_submissions"/>
            <consortium name="culmorum"/>
            <person name="King R."/>
        </authorList>
    </citation>
    <scope>NUCLEOTIDE SEQUENCE</scope>
</reference>
<evidence type="ECO:0000256" key="1">
    <source>
        <dbReference type="ARBA" id="ARBA00004123"/>
    </source>
</evidence>
<sequence length="285" mass="32810">MKDMYPFSKNKSSFRIADILHQQQQQQQQNDSQLLAHHLMMKGNSVGNEMTKNSDLKSYSNEIKNVNDLSSSKSPSPVPEGMPDEALKGDLPMKPTPMYSNFPLPFPLGIHPAFHPAAYLNYADAIHKASSARSMWPYFHPYSSYLLPPCGSKRKGGQVRFTPQQTQNLERRFANHKYLSPEDRRKLALELSLSDRQVKTWFQNRRAKWRRANNATGTSNGHSNQHTISDNVSSSSSDDESLSQKPLQMYLHHQHYYKQMKELQKQQQQQKDTKSDDNDENVEIN</sequence>
<dbReference type="GO" id="GO:0000978">
    <property type="term" value="F:RNA polymerase II cis-regulatory region sequence-specific DNA binding"/>
    <property type="evidence" value="ECO:0007669"/>
    <property type="project" value="TreeGrafter"/>
</dbReference>
<dbReference type="AlphaFoldDB" id="A0A9N9WNB9"/>
<dbReference type="InterPro" id="IPR009057">
    <property type="entry name" value="Homeodomain-like_sf"/>
</dbReference>
<proteinExistence type="predicted"/>
<dbReference type="SUPFAM" id="SSF46689">
    <property type="entry name" value="Homeodomain-like"/>
    <property type="match status" value="1"/>
</dbReference>
<keyword evidence="2 5" id="KW-0238">DNA-binding</keyword>
<dbReference type="GO" id="GO:0005634">
    <property type="term" value="C:nucleus"/>
    <property type="evidence" value="ECO:0007669"/>
    <property type="project" value="UniProtKB-SubCell"/>
</dbReference>
<reference evidence="9" key="1">
    <citation type="submission" date="2022-01" db="EMBL/GenBank/DDBJ databases">
        <authorList>
            <person name="King R."/>
        </authorList>
    </citation>
    <scope>NUCLEOTIDE SEQUENCE</scope>
</reference>
<feature type="compositionally biased region" description="Polar residues" evidence="7">
    <location>
        <begin position="66"/>
        <end position="75"/>
    </location>
</feature>
<dbReference type="PRINTS" id="PR00024">
    <property type="entry name" value="HOMEOBOX"/>
</dbReference>
<dbReference type="OrthoDB" id="6159439at2759"/>
<dbReference type="EMBL" id="OU895877">
    <property type="protein sequence ID" value="CAG9797824.1"/>
    <property type="molecule type" value="Genomic_DNA"/>
</dbReference>
<comment type="subcellular location">
    <subcellularLocation>
        <location evidence="1 5 6">Nucleus</location>
    </subcellularLocation>
</comment>
<evidence type="ECO:0000256" key="4">
    <source>
        <dbReference type="ARBA" id="ARBA00023242"/>
    </source>
</evidence>
<dbReference type="GO" id="GO:0000981">
    <property type="term" value="F:DNA-binding transcription factor activity, RNA polymerase II-specific"/>
    <property type="evidence" value="ECO:0007669"/>
    <property type="project" value="InterPro"/>
</dbReference>
<feature type="region of interest" description="Disordered" evidence="7">
    <location>
        <begin position="212"/>
        <end position="285"/>
    </location>
</feature>
<dbReference type="InterPro" id="IPR051000">
    <property type="entry name" value="Homeobox_DNA-bind_prot"/>
</dbReference>
<feature type="domain" description="Homeobox" evidence="8">
    <location>
        <begin position="152"/>
        <end position="212"/>
    </location>
</feature>
<feature type="compositionally biased region" description="Polar residues" evidence="7">
    <location>
        <begin position="216"/>
        <end position="228"/>
    </location>
</feature>
<name>A0A9N9WNB9_9DIPT</name>
<organism evidence="9 10">
    <name type="scientific">Chironomus riparius</name>
    <dbReference type="NCBI Taxonomy" id="315576"/>
    <lineage>
        <taxon>Eukaryota</taxon>
        <taxon>Metazoa</taxon>
        <taxon>Ecdysozoa</taxon>
        <taxon>Arthropoda</taxon>
        <taxon>Hexapoda</taxon>
        <taxon>Insecta</taxon>
        <taxon>Pterygota</taxon>
        <taxon>Neoptera</taxon>
        <taxon>Endopterygota</taxon>
        <taxon>Diptera</taxon>
        <taxon>Nematocera</taxon>
        <taxon>Chironomoidea</taxon>
        <taxon>Chironomidae</taxon>
        <taxon>Chironominae</taxon>
        <taxon>Chironomus</taxon>
    </lineage>
</organism>